<evidence type="ECO:0000259" key="14">
    <source>
        <dbReference type="PROSITE" id="PS50110"/>
    </source>
</evidence>
<evidence type="ECO:0000313" key="16">
    <source>
        <dbReference type="Proteomes" id="UP000249794"/>
    </source>
</evidence>
<dbReference type="InterPro" id="IPR011006">
    <property type="entry name" value="CheY-like_superfamily"/>
</dbReference>
<keyword evidence="6" id="KW-0808">Transferase</keyword>
<dbReference type="GO" id="GO:0000155">
    <property type="term" value="F:phosphorelay sensor kinase activity"/>
    <property type="evidence" value="ECO:0007669"/>
    <property type="project" value="InterPro"/>
</dbReference>
<feature type="domain" description="Response regulatory" evidence="14">
    <location>
        <begin position="264"/>
        <end position="382"/>
    </location>
</feature>
<keyword evidence="4" id="KW-1003">Cell membrane</keyword>
<evidence type="ECO:0000256" key="10">
    <source>
        <dbReference type="ARBA" id="ARBA00023012"/>
    </source>
</evidence>
<keyword evidence="7" id="KW-0547">Nucleotide-binding</keyword>
<evidence type="ECO:0000256" key="6">
    <source>
        <dbReference type="ARBA" id="ARBA00022679"/>
    </source>
</evidence>
<evidence type="ECO:0000256" key="7">
    <source>
        <dbReference type="ARBA" id="ARBA00022741"/>
    </source>
</evidence>
<keyword evidence="5 12" id="KW-0597">Phosphoprotein</keyword>
<gene>
    <name evidence="15" type="ORF">DCF15_18375</name>
</gene>
<dbReference type="Pfam" id="PF00072">
    <property type="entry name" value="Response_reg"/>
    <property type="match status" value="1"/>
</dbReference>
<keyword evidence="9" id="KW-0067">ATP-binding</keyword>
<evidence type="ECO:0000256" key="11">
    <source>
        <dbReference type="ARBA" id="ARBA00023136"/>
    </source>
</evidence>
<dbReference type="InterPro" id="IPR003661">
    <property type="entry name" value="HisK_dim/P_dom"/>
</dbReference>
<dbReference type="InterPro" id="IPR036097">
    <property type="entry name" value="HisK_dim/P_sf"/>
</dbReference>
<dbReference type="SMART" id="SM00448">
    <property type="entry name" value="REC"/>
    <property type="match status" value="1"/>
</dbReference>
<dbReference type="Pfam" id="PF00512">
    <property type="entry name" value="HisKA"/>
    <property type="match status" value="1"/>
</dbReference>
<dbReference type="SMART" id="SM00388">
    <property type="entry name" value="HisKA"/>
    <property type="match status" value="1"/>
</dbReference>
<dbReference type="PANTHER" id="PTHR43547:SF2">
    <property type="entry name" value="HYBRID SIGNAL TRANSDUCTION HISTIDINE KINASE C"/>
    <property type="match status" value="1"/>
</dbReference>
<dbReference type="EC" id="2.7.13.3" evidence="3"/>
<dbReference type="CDD" id="cd17580">
    <property type="entry name" value="REC_2_DhkD-like"/>
    <property type="match status" value="1"/>
</dbReference>
<dbReference type="Pfam" id="PF02518">
    <property type="entry name" value="HATPase_c"/>
    <property type="match status" value="1"/>
</dbReference>
<dbReference type="CDD" id="cd16922">
    <property type="entry name" value="HATPase_EvgS-ArcB-TorS-like"/>
    <property type="match status" value="1"/>
</dbReference>
<accession>A0A2W4YNV3</accession>
<dbReference type="GO" id="GO:0005524">
    <property type="term" value="F:ATP binding"/>
    <property type="evidence" value="ECO:0007669"/>
    <property type="project" value="UniProtKB-KW"/>
</dbReference>
<evidence type="ECO:0000313" key="15">
    <source>
        <dbReference type="EMBL" id="PZO48005.1"/>
    </source>
</evidence>
<dbReference type="PROSITE" id="PS50110">
    <property type="entry name" value="RESPONSE_REGULATORY"/>
    <property type="match status" value="1"/>
</dbReference>
<evidence type="ECO:0000256" key="2">
    <source>
        <dbReference type="ARBA" id="ARBA00004236"/>
    </source>
</evidence>
<comment type="subcellular location">
    <subcellularLocation>
        <location evidence="2">Cell membrane</location>
    </subcellularLocation>
</comment>
<dbReference type="InterPro" id="IPR005467">
    <property type="entry name" value="His_kinase_dom"/>
</dbReference>
<dbReference type="AlphaFoldDB" id="A0A2W4YNV3"/>
<dbReference type="SUPFAM" id="SSF55874">
    <property type="entry name" value="ATPase domain of HSP90 chaperone/DNA topoisomerase II/histidine kinase"/>
    <property type="match status" value="1"/>
</dbReference>
<proteinExistence type="predicted"/>
<name>A0A2W4YNV3_9CYAN</name>
<keyword evidence="11" id="KW-0472">Membrane</keyword>
<reference evidence="16" key="1">
    <citation type="submission" date="2018-04" db="EMBL/GenBank/DDBJ databases">
        <authorList>
            <person name="Cornet L."/>
        </authorList>
    </citation>
    <scope>NUCLEOTIDE SEQUENCE [LARGE SCALE GENOMIC DNA]</scope>
</reference>
<dbReference type="InterPro" id="IPR004358">
    <property type="entry name" value="Sig_transdc_His_kin-like_C"/>
</dbReference>
<dbReference type="InterPro" id="IPR036890">
    <property type="entry name" value="HATPase_C_sf"/>
</dbReference>
<dbReference type="STRING" id="1850361.GCA_001650195_02653"/>
<dbReference type="PROSITE" id="PS50109">
    <property type="entry name" value="HIS_KIN"/>
    <property type="match status" value="1"/>
</dbReference>
<dbReference type="Gene3D" id="3.30.565.10">
    <property type="entry name" value="Histidine kinase-like ATPase, C-terminal domain"/>
    <property type="match status" value="1"/>
</dbReference>
<dbReference type="InterPro" id="IPR003594">
    <property type="entry name" value="HATPase_dom"/>
</dbReference>
<organism evidence="15 16">
    <name type="scientific">Phormidesmis priestleyi</name>
    <dbReference type="NCBI Taxonomy" id="268141"/>
    <lineage>
        <taxon>Bacteria</taxon>
        <taxon>Bacillati</taxon>
        <taxon>Cyanobacteriota</taxon>
        <taxon>Cyanophyceae</taxon>
        <taxon>Leptolyngbyales</taxon>
        <taxon>Leptolyngbyaceae</taxon>
        <taxon>Phormidesmis</taxon>
    </lineage>
</organism>
<evidence type="ECO:0000256" key="8">
    <source>
        <dbReference type="ARBA" id="ARBA00022777"/>
    </source>
</evidence>
<dbReference type="EMBL" id="QBMP01000252">
    <property type="protein sequence ID" value="PZO48005.1"/>
    <property type="molecule type" value="Genomic_DNA"/>
</dbReference>
<evidence type="ECO:0000259" key="13">
    <source>
        <dbReference type="PROSITE" id="PS50109"/>
    </source>
</evidence>
<dbReference type="PANTHER" id="PTHR43547">
    <property type="entry name" value="TWO-COMPONENT HISTIDINE KINASE"/>
    <property type="match status" value="1"/>
</dbReference>
<evidence type="ECO:0000256" key="5">
    <source>
        <dbReference type="ARBA" id="ARBA00022553"/>
    </source>
</evidence>
<comment type="caution">
    <text evidence="15">The sequence shown here is derived from an EMBL/GenBank/DDBJ whole genome shotgun (WGS) entry which is preliminary data.</text>
</comment>
<dbReference type="PRINTS" id="PR00344">
    <property type="entry name" value="BCTRLSENSOR"/>
</dbReference>
<feature type="domain" description="Histidine kinase" evidence="13">
    <location>
        <begin position="25"/>
        <end position="242"/>
    </location>
</feature>
<feature type="modified residue" description="4-aspartylphosphate" evidence="12">
    <location>
        <position position="313"/>
    </location>
</feature>
<sequence length="388" mass="42047">MLQQKQAALAESERVNRIKDEFLAILSHELRSPLNPILGWTKLLQTRKLDAAKTITALATIERNAKAQCQLIDDLLDMARVLRGKLSLNMAPVNLLLVIESAIDTVQTAAIAKSIQIHPVLSDIRQVSGDAVRLQQIVWNLLTNAVKFTPSGGRIDIRLEQIDNQAQITITDTGKGISPDFLPHIFESFRQEDASVTRNHGGLGLGMAIVYQLVEAHGGTVIADSLGEGKGATFTVRLPLLNVNAKRDQSSSSREQNLDLTGIRVLSIDDEPDSREFLSVMLAQAGAEVMSVASAAEFLTALESFQPNMVVSDIGMPEVDGYTLLRQVRSLSPEQGGRVPAIALTAYAGEIDRQQAIAAGFQKHVAKPIEPDQLVVAIVSLLSKQALS</sequence>
<dbReference type="Proteomes" id="UP000249794">
    <property type="component" value="Unassembled WGS sequence"/>
</dbReference>
<evidence type="ECO:0000256" key="9">
    <source>
        <dbReference type="ARBA" id="ARBA00022840"/>
    </source>
</evidence>
<dbReference type="SUPFAM" id="SSF47384">
    <property type="entry name" value="Homodimeric domain of signal transducing histidine kinase"/>
    <property type="match status" value="1"/>
</dbReference>
<dbReference type="Gene3D" id="1.10.287.130">
    <property type="match status" value="1"/>
</dbReference>
<dbReference type="SMART" id="SM00387">
    <property type="entry name" value="HATPase_c"/>
    <property type="match status" value="1"/>
</dbReference>
<comment type="catalytic activity">
    <reaction evidence="1">
        <text>ATP + protein L-histidine = ADP + protein N-phospho-L-histidine.</text>
        <dbReference type="EC" id="2.7.13.3"/>
    </reaction>
</comment>
<keyword evidence="8 15" id="KW-0418">Kinase</keyword>
<evidence type="ECO:0000256" key="12">
    <source>
        <dbReference type="PROSITE-ProRule" id="PRU00169"/>
    </source>
</evidence>
<protein>
    <recommendedName>
        <fullName evidence="3">histidine kinase</fullName>
        <ecNumber evidence="3">2.7.13.3</ecNumber>
    </recommendedName>
</protein>
<evidence type="ECO:0000256" key="3">
    <source>
        <dbReference type="ARBA" id="ARBA00012438"/>
    </source>
</evidence>
<evidence type="ECO:0000256" key="1">
    <source>
        <dbReference type="ARBA" id="ARBA00000085"/>
    </source>
</evidence>
<dbReference type="Gene3D" id="3.40.50.2300">
    <property type="match status" value="1"/>
</dbReference>
<dbReference type="InterPro" id="IPR001789">
    <property type="entry name" value="Sig_transdc_resp-reg_receiver"/>
</dbReference>
<dbReference type="GO" id="GO:0005886">
    <property type="term" value="C:plasma membrane"/>
    <property type="evidence" value="ECO:0007669"/>
    <property type="project" value="UniProtKB-SubCell"/>
</dbReference>
<keyword evidence="10" id="KW-0902">Two-component regulatory system</keyword>
<dbReference type="SUPFAM" id="SSF52172">
    <property type="entry name" value="CheY-like"/>
    <property type="match status" value="1"/>
</dbReference>
<reference evidence="15 16" key="2">
    <citation type="submission" date="2018-06" db="EMBL/GenBank/DDBJ databases">
        <title>Metagenomic assembly of (sub)arctic Cyanobacteria and their associated microbiome from non-axenic cultures.</title>
        <authorList>
            <person name="Baurain D."/>
        </authorList>
    </citation>
    <scope>NUCLEOTIDE SEQUENCE [LARGE SCALE GENOMIC DNA]</scope>
    <source>
        <strain evidence="15">ULC027bin1</strain>
    </source>
</reference>
<evidence type="ECO:0000256" key="4">
    <source>
        <dbReference type="ARBA" id="ARBA00022475"/>
    </source>
</evidence>
<dbReference type="FunFam" id="3.30.565.10:FF:000023">
    <property type="entry name" value="PAS domain-containing sensor histidine kinase"/>
    <property type="match status" value="1"/>
</dbReference>
<dbReference type="CDD" id="cd00082">
    <property type="entry name" value="HisKA"/>
    <property type="match status" value="1"/>
</dbReference>